<feature type="region of interest" description="Disordered" evidence="1">
    <location>
        <begin position="345"/>
        <end position="365"/>
    </location>
</feature>
<reference evidence="3 4" key="1">
    <citation type="journal article" date="2024" name="Nat. Commun.">
        <title>Phylogenomics reveals the evolutionary origins of lichenization in chlorophyte algae.</title>
        <authorList>
            <person name="Puginier C."/>
            <person name="Libourel C."/>
            <person name="Otte J."/>
            <person name="Skaloud P."/>
            <person name="Haon M."/>
            <person name="Grisel S."/>
            <person name="Petersen M."/>
            <person name="Berrin J.G."/>
            <person name="Delaux P.M."/>
            <person name="Dal Grande F."/>
            <person name="Keller J."/>
        </authorList>
    </citation>
    <scope>NUCLEOTIDE SEQUENCE [LARGE SCALE GENOMIC DNA]</scope>
    <source>
        <strain evidence="3 4">SAG 2145</strain>
    </source>
</reference>
<feature type="domain" description="Multiple myeloma tumor-associated protein 2-like N-terminal" evidence="2">
    <location>
        <begin position="11"/>
        <end position="85"/>
    </location>
</feature>
<name>A0AAW1SF32_9CHLO</name>
<feature type="region of interest" description="Disordered" evidence="1">
    <location>
        <begin position="109"/>
        <end position="287"/>
    </location>
</feature>
<dbReference type="EMBL" id="JALJOS010000001">
    <property type="protein sequence ID" value="KAK9844307.1"/>
    <property type="molecule type" value="Genomic_DNA"/>
</dbReference>
<organism evidence="3 4">
    <name type="scientific">Apatococcus lobatus</name>
    <dbReference type="NCBI Taxonomy" id="904363"/>
    <lineage>
        <taxon>Eukaryota</taxon>
        <taxon>Viridiplantae</taxon>
        <taxon>Chlorophyta</taxon>
        <taxon>core chlorophytes</taxon>
        <taxon>Trebouxiophyceae</taxon>
        <taxon>Chlorellales</taxon>
        <taxon>Chlorellaceae</taxon>
        <taxon>Apatococcus</taxon>
    </lineage>
</organism>
<evidence type="ECO:0000313" key="4">
    <source>
        <dbReference type="Proteomes" id="UP001438707"/>
    </source>
</evidence>
<evidence type="ECO:0000256" key="1">
    <source>
        <dbReference type="SAM" id="MobiDB-lite"/>
    </source>
</evidence>
<keyword evidence="4" id="KW-1185">Reference proteome</keyword>
<protein>
    <recommendedName>
        <fullName evidence="2">Multiple myeloma tumor-associated protein 2-like N-terminal domain-containing protein</fullName>
    </recommendedName>
</protein>
<accession>A0AAW1SF32</accession>
<feature type="compositionally biased region" description="Polar residues" evidence="1">
    <location>
        <begin position="666"/>
        <end position="679"/>
    </location>
</feature>
<dbReference type="PANTHER" id="PTHR14580:SF0">
    <property type="entry name" value="MULTIPLE MYELOMA TUMOR-ASSOCIATED PROTEIN 2"/>
    <property type="match status" value="1"/>
</dbReference>
<feature type="compositionally biased region" description="Basic and acidic residues" evidence="1">
    <location>
        <begin position="214"/>
        <end position="227"/>
    </location>
</feature>
<dbReference type="PANTHER" id="PTHR14580">
    <property type="entry name" value="MULTIPLE MYELOMA TUMOR-ASSOCIATED PROTEIN 2 FAMILY MEMBER"/>
    <property type="match status" value="1"/>
</dbReference>
<feature type="compositionally biased region" description="Low complexity" evidence="1">
    <location>
        <begin position="228"/>
        <end position="240"/>
    </location>
</feature>
<gene>
    <name evidence="3" type="ORF">WJX74_000631</name>
</gene>
<proteinExistence type="predicted"/>
<dbReference type="Proteomes" id="UP001438707">
    <property type="component" value="Unassembled WGS sequence"/>
</dbReference>
<evidence type="ECO:0000259" key="2">
    <source>
        <dbReference type="Pfam" id="PF10159"/>
    </source>
</evidence>
<evidence type="ECO:0000313" key="3">
    <source>
        <dbReference type="EMBL" id="KAK9844307.1"/>
    </source>
</evidence>
<comment type="caution">
    <text evidence="3">The sequence shown here is derived from an EMBL/GenBank/DDBJ whole genome shotgun (WGS) entry which is preliminary data.</text>
</comment>
<dbReference type="InterPro" id="IPR039207">
    <property type="entry name" value="MMTAG2-like"/>
</dbReference>
<sequence length="988" mass="107236">MSLYNGPPRGGNRGGKDQFNWESVKGDKDREFYLGHSVKATTGRWQKGKDVFWYTREKKDEGGHLELERQAVKQREEDLMLEAMGMKPKAKKAIAPAKLAKHEMEQLMNGSIHDEEPEAAPPDSADPTKGIGFKPNQLKAPGEAGHEVMKGVGINKSLPPPPPMPNGHAAAASRPGPLLSEKQLKKLLKAQKKEARHAKKAAKKDKKEKKAAKKAAEKDAERARSDDSSATEGSSASGATPPLRGRAADDKLDAEPPRKRQRHDSRSPPPMHHHCEGGSNKYNAPDTHSDLAQRRRADGDATAAEADRGPHAINGSARAIPEAQLGQVEEPAAFAPLESFEFRVSSRNPSRAGQIRPEPQKARTGCYTRQSTHLLGWRTAGFEKAWHNSGLQATVRSAFQARKSESFSSHCWTGCWFTCIFIRCPAAAAGIRVHANESEQPFIRPRSQAEICSAKWQPQRGASDEEYWMSILDACPEPESPSQEFWIALSGRAAAAEKPHKLTINFLSHNKPESASVRQSGTVPETALDLNDSDVSEWNSEEPSSPSLGSLLNAIDAIPELQARLSFSINSKQLAKPLSASATTRCTPCAVNPRVQEPEFDVFELNNVPQLDLDFLDKPSETHQPAHPGKHDPKPVPMPAGKSRITSNGPLAPQPEAGQDVRATPKSGSWNQLSNQSKPSHAKKGKRLLGFRSRAAYPLPAIAESDLDGHDIGNLSNGSPKKNGAVAQVGQHTIAVPINGKGKWKIDHSAGVHSYGMHAHTNAAGHDLRHDRLKWHMRQSDVPDVAASTPCSKRNGTSAPDTSAYAGCNASLSHWPQLYKGLVGGLGEEDCGEPMKLRMTAVVANRGNLPAAFDVKGALQVKCKTAQQLRDNTSLPMSSQEAFYKNKCRMHLVDETTNQLSRLQQLANEGLVLLAGGYQFVPTEAGLDVQEHGSWALVPSVDMPNKPSLTVYQLPEDGGSLELSRVDLPLQLPKATTSGNNAAVPMVI</sequence>
<dbReference type="AlphaFoldDB" id="A0AAW1SF32"/>
<feature type="region of interest" description="Disordered" evidence="1">
    <location>
        <begin position="1"/>
        <end position="21"/>
    </location>
</feature>
<feature type="compositionally biased region" description="Basic and acidic residues" evidence="1">
    <location>
        <begin position="246"/>
        <end position="258"/>
    </location>
</feature>
<feature type="region of interest" description="Disordered" evidence="1">
    <location>
        <begin position="615"/>
        <end position="686"/>
    </location>
</feature>
<dbReference type="InterPro" id="IPR019315">
    <property type="entry name" value="MMTA2_N"/>
</dbReference>
<dbReference type="Pfam" id="PF10159">
    <property type="entry name" value="MMtag"/>
    <property type="match status" value="1"/>
</dbReference>
<feature type="compositionally biased region" description="Basic residues" evidence="1">
    <location>
        <begin position="185"/>
        <end position="213"/>
    </location>
</feature>